<protein>
    <submittedName>
        <fullName evidence="1">Outer membrane protein TolC</fullName>
    </submittedName>
</protein>
<evidence type="ECO:0000313" key="2">
    <source>
        <dbReference type="Proteomes" id="UP000190897"/>
    </source>
</evidence>
<dbReference type="GO" id="GO:0015562">
    <property type="term" value="F:efflux transmembrane transporter activity"/>
    <property type="evidence" value="ECO:0007669"/>
    <property type="project" value="InterPro"/>
</dbReference>
<dbReference type="OrthoDB" id="1091220at2"/>
<proteinExistence type="predicted"/>
<reference evidence="2" key="1">
    <citation type="submission" date="2017-02" db="EMBL/GenBank/DDBJ databases">
        <authorList>
            <person name="Varghese N."/>
            <person name="Submissions S."/>
        </authorList>
    </citation>
    <scope>NUCLEOTIDE SEQUENCE [LARGE SCALE GENOMIC DNA]</scope>
    <source>
        <strain evidence="2">DSM 22270</strain>
    </source>
</reference>
<organism evidence="1 2">
    <name type="scientific">Dyadobacter psychrophilus</name>
    <dbReference type="NCBI Taxonomy" id="651661"/>
    <lineage>
        <taxon>Bacteria</taxon>
        <taxon>Pseudomonadati</taxon>
        <taxon>Bacteroidota</taxon>
        <taxon>Cytophagia</taxon>
        <taxon>Cytophagales</taxon>
        <taxon>Spirosomataceae</taxon>
        <taxon>Dyadobacter</taxon>
    </lineage>
</organism>
<dbReference type="Proteomes" id="UP000190897">
    <property type="component" value="Unassembled WGS sequence"/>
</dbReference>
<dbReference type="Gene3D" id="1.20.1600.10">
    <property type="entry name" value="Outer membrane efflux proteins (OEP)"/>
    <property type="match status" value="1"/>
</dbReference>
<accession>A0A1T5HG91</accession>
<gene>
    <name evidence="1" type="ORF">SAMN05660293_05522</name>
</gene>
<dbReference type="SUPFAM" id="SSF56954">
    <property type="entry name" value="Outer membrane efflux proteins (OEP)"/>
    <property type="match status" value="1"/>
</dbReference>
<evidence type="ECO:0000313" key="1">
    <source>
        <dbReference type="EMBL" id="SKC19686.1"/>
    </source>
</evidence>
<dbReference type="RefSeq" id="WP_082217943.1">
    <property type="nucleotide sequence ID" value="NZ_FUZA01000014.1"/>
</dbReference>
<dbReference type="AlphaFoldDB" id="A0A1T5HG91"/>
<dbReference type="EMBL" id="FUZA01000014">
    <property type="protein sequence ID" value="SKC19686.1"/>
    <property type="molecule type" value="Genomic_DNA"/>
</dbReference>
<sequence>MSFFKYLLVISFLGNLHPLAAQRDLTYYTSRARENSPLVNDNVNLGRANLIEVERLKAFYTKPQIGVTATYLFAPIVSTDNGHTRFEPNSNGANRYFGYDIGASNGGQYLAQLTLTQPLFNEQRARIAGEQFKVSAQINQNLAAISGHDVEKLVTDQYILCQQDLEQIRYLDQLSQMLPQQRALVQKLVESSIYKQSDLSLLNLEYENMLAQLAAFRASYRRDLMDLNVLSGINDTTLVNLQLINLQLAREPENSVFLEKYKLDSANLAALQNVFELKYKPQLNLNANAGLNAIYAPTIPQRLGASVGLTLVYPLFDGHQKVITRNKTQVLQKSVSFSRQNFINQNTVRKAKILAELGSYGLRESLAQQQLAEYETLLNTYKKEILTGQLSIIIYLTTLKNRAIIQRDYALLSAQKQVLINAYNYWNW</sequence>
<keyword evidence="2" id="KW-1185">Reference proteome</keyword>
<dbReference type="STRING" id="651661.SAMN05660293_05522"/>
<name>A0A1T5HG91_9BACT</name>